<organism evidence="2 3">
    <name type="scientific">BD1-7 clade bacterium</name>
    <dbReference type="NCBI Taxonomy" id="2029982"/>
    <lineage>
        <taxon>Bacteria</taxon>
        <taxon>Pseudomonadati</taxon>
        <taxon>Pseudomonadota</taxon>
        <taxon>Gammaproteobacteria</taxon>
        <taxon>Cellvibrionales</taxon>
        <taxon>Spongiibacteraceae</taxon>
        <taxon>BD1-7 clade</taxon>
    </lineage>
</organism>
<feature type="chain" id="PRO_5030138008" description="Lipoprotein" evidence="1">
    <location>
        <begin position="29"/>
        <end position="166"/>
    </location>
</feature>
<accession>A0A5S9P973</accession>
<proteinExistence type="predicted"/>
<evidence type="ECO:0000256" key="1">
    <source>
        <dbReference type="SAM" id="SignalP"/>
    </source>
</evidence>
<dbReference type="OrthoDB" id="9881981at2"/>
<dbReference type="PROSITE" id="PS51257">
    <property type="entry name" value="PROKAR_LIPOPROTEIN"/>
    <property type="match status" value="1"/>
</dbReference>
<evidence type="ECO:0008006" key="4">
    <source>
        <dbReference type="Google" id="ProtNLM"/>
    </source>
</evidence>
<dbReference type="AlphaFoldDB" id="A0A5S9P973"/>
<name>A0A5S9P973_9GAMM</name>
<reference evidence="2 3" key="1">
    <citation type="submission" date="2019-11" db="EMBL/GenBank/DDBJ databases">
        <authorList>
            <person name="Holert J."/>
        </authorList>
    </citation>
    <scope>NUCLEOTIDE SEQUENCE [LARGE SCALE GENOMIC DNA]</scope>
    <source>
        <strain evidence="2">BC5_2</strain>
    </source>
</reference>
<evidence type="ECO:0000313" key="3">
    <source>
        <dbReference type="Proteomes" id="UP000434580"/>
    </source>
</evidence>
<sequence>MQYRVPTTALLLSALFSILLVGCGKSPAPDTDSNPLAAQPPTMVDTTQGNTDADDITGVMLFDTVVPVSCDKDANTLAKSKTRLEESGAMINNSQCAQLSDAAFTAVCGSPTGKFFIHEITAKGISSAQQAKFQQLDDITEDSFFGTFKDPSGNVEYTVVECEQAN</sequence>
<dbReference type="Proteomes" id="UP000434580">
    <property type="component" value="Unassembled WGS sequence"/>
</dbReference>
<gene>
    <name evidence="2" type="ORF">DPBNPPHM_03864</name>
</gene>
<feature type="signal peptide" evidence="1">
    <location>
        <begin position="1"/>
        <end position="28"/>
    </location>
</feature>
<dbReference type="EMBL" id="CACSII010000009">
    <property type="protein sequence ID" value="CAA0101140.1"/>
    <property type="molecule type" value="Genomic_DNA"/>
</dbReference>
<keyword evidence="1" id="KW-0732">Signal</keyword>
<evidence type="ECO:0000313" key="2">
    <source>
        <dbReference type="EMBL" id="CAA0101140.1"/>
    </source>
</evidence>
<protein>
    <recommendedName>
        <fullName evidence="4">Lipoprotein</fullName>
    </recommendedName>
</protein>